<gene>
    <name evidence="2" type="ORF">IM811_002894</name>
</gene>
<dbReference type="Proteomes" id="UP000616885">
    <property type="component" value="Unassembled WGS sequence"/>
</dbReference>
<organism evidence="2 3">
    <name type="scientific">Bionectria ochroleuca</name>
    <name type="common">Gliocladium roseum</name>
    <dbReference type="NCBI Taxonomy" id="29856"/>
    <lineage>
        <taxon>Eukaryota</taxon>
        <taxon>Fungi</taxon>
        <taxon>Dikarya</taxon>
        <taxon>Ascomycota</taxon>
        <taxon>Pezizomycotina</taxon>
        <taxon>Sordariomycetes</taxon>
        <taxon>Hypocreomycetidae</taxon>
        <taxon>Hypocreales</taxon>
        <taxon>Bionectriaceae</taxon>
        <taxon>Clonostachys</taxon>
    </lineage>
</organism>
<comment type="caution">
    <text evidence="2">The sequence shown here is derived from an EMBL/GenBank/DDBJ whole genome shotgun (WGS) entry which is preliminary data.</text>
</comment>
<feature type="region of interest" description="Disordered" evidence="1">
    <location>
        <begin position="37"/>
        <end position="59"/>
    </location>
</feature>
<protein>
    <submittedName>
        <fullName evidence="2">Uncharacterized protein</fullName>
    </submittedName>
</protein>
<dbReference type="AlphaFoldDB" id="A0A8H7KBK4"/>
<proteinExistence type="predicted"/>
<evidence type="ECO:0000256" key="1">
    <source>
        <dbReference type="SAM" id="MobiDB-lite"/>
    </source>
</evidence>
<reference evidence="2" key="1">
    <citation type="submission" date="2020-10" db="EMBL/GenBank/DDBJ databases">
        <title>High-Quality Genome Resource of Clonostachys rosea strain S41 by Oxford Nanopore Long-Read Sequencing.</title>
        <authorList>
            <person name="Wang H."/>
        </authorList>
    </citation>
    <scope>NUCLEOTIDE SEQUENCE</scope>
    <source>
        <strain evidence="2">S41</strain>
    </source>
</reference>
<evidence type="ECO:0000313" key="2">
    <source>
        <dbReference type="EMBL" id="KAF9747560.1"/>
    </source>
</evidence>
<dbReference type="EMBL" id="JADCTT010000010">
    <property type="protein sequence ID" value="KAF9747560.1"/>
    <property type="molecule type" value="Genomic_DNA"/>
</dbReference>
<evidence type="ECO:0000313" key="3">
    <source>
        <dbReference type="Proteomes" id="UP000616885"/>
    </source>
</evidence>
<accession>A0A8H7KBK4</accession>
<sequence length="208" mass="23362">MNFGNYRKGIIISLDYRNIRLVKASSLANLPSTGSDVRKAAAQLRTNRSMTSKETEKANTALQGDVPDLAGTGRPAVYAKEGIFGDLMTHLQLVPSAPHATMRGEKISETPSEWATCIRTVRHLSLNVCPYKVSFDGLKRLDHTSELEFEDWLLLRILPVFKKRESTPTLILGSDEGLEPEKACREYLQKQRWWSAVQSRSLSTVLWA</sequence>
<name>A0A8H7KBK4_BIOOC</name>